<evidence type="ECO:0000313" key="2">
    <source>
        <dbReference type="Ensembl" id="ENSCSAVP00000008872.1"/>
    </source>
</evidence>
<reference evidence="2" key="3">
    <citation type="submission" date="2025-09" db="UniProtKB">
        <authorList>
            <consortium name="Ensembl"/>
        </authorList>
    </citation>
    <scope>IDENTIFICATION</scope>
</reference>
<protein>
    <submittedName>
        <fullName evidence="2">Uncharacterized protein</fullName>
    </submittedName>
</protein>
<proteinExistence type="predicted"/>
<organism evidence="2 3">
    <name type="scientific">Ciona savignyi</name>
    <name type="common">Pacific transparent sea squirt</name>
    <dbReference type="NCBI Taxonomy" id="51511"/>
    <lineage>
        <taxon>Eukaryota</taxon>
        <taxon>Metazoa</taxon>
        <taxon>Chordata</taxon>
        <taxon>Tunicata</taxon>
        <taxon>Ascidiacea</taxon>
        <taxon>Phlebobranchia</taxon>
        <taxon>Cionidae</taxon>
        <taxon>Ciona</taxon>
    </lineage>
</organism>
<sequence>MSSTGKPSDKQNAIVQDVSESNSPFISGSTLMHMLFYTFLMVTVPISSYFVMKDFIFQRLIGG</sequence>
<dbReference type="HOGENOM" id="CLU_2891636_0_0_1"/>
<dbReference type="Ensembl" id="ENSCSAVT00000008986.1">
    <property type="protein sequence ID" value="ENSCSAVP00000008872.1"/>
    <property type="gene ID" value="ENSCSAVG00000005263.1"/>
</dbReference>
<feature type="transmembrane region" description="Helical" evidence="1">
    <location>
        <begin position="31"/>
        <end position="51"/>
    </location>
</feature>
<dbReference type="AlphaFoldDB" id="H2YU62"/>
<evidence type="ECO:0000256" key="1">
    <source>
        <dbReference type="SAM" id="Phobius"/>
    </source>
</evidence>
<name>H2YU62_CIOSA</name>
<keyword evidence="1" id="KW-1133">Transmembrane helix</keyword>
<dbReference type="InParanoid" id="H2YU62"/>
<reference evidence="2" key="2">
    <citation type="submission" date="2025-08" db="UniProtKB">
        <authorList>
            <consortium name="Ensembl"/>
        </authorList>
    </citation>
    <scope>IDENTIFICATION</scope>
</reference>
<keyword evidence="1" id="KW-0472">Membrane</keyword>
<evidence type="ECO:0000313" key="3">
    <source>
        <dbReference type="Proteomes" id="UP000007875"/>
    </source>
</evidence>
<keyword evidence="1" id="KW-0812">Transmembrane</keyword>
<dbReference type="Proteomes" id="UP000007875">
    <property type="component" value="Unassembled WGS sequence"/>
</dbReference>
<accession>H2YU62</accession>
<reference evidence="3" key="1">
    <citation type="submission" date="2003-08" db="EMBL/GenBank/DDBJ databases">
        <authorList>
            <person name="Birren B."/>
            <person name="Nusbaum C."/>
            <person name="Abebe A."/>
            <person name="Abouelleil A."/>
            <person name="Adekoya E."/>
            <person name="Ait-zahra M."/>
            <person name="Allen N."/>
            <person name="Allen T."/>
            <person name="An P."/>
            <person name="Anderson M."/>
            <person name="Anderson S."/>
            <person name="Arachchi H."/>
            <person name="Armbruster J."/>
            <person name="Bachantsang P."/>
            <person name="Baldwin J."/>
            <person name="Barry A."/>
            <person name="Bayul T."/>
            <person name="Blitshsteyn B."/>
            <person name="Bloom T."/>
            <person name="Blye J."/>
            <person name="Boguslavskiy L."/>
            <person name="Borowsky M."/>
            <person name="Boukhgalter B."/>
            <person name="Brunache A."/>
            <person name="Butler J."/>
            <person name="Calixte N."/>
            <person name="Calvo S."/>
            <person name="Camarata J."/>
            <person name="Campo K."/>
            <person name="Chang J."/>
            <person name="Cheshatsang Y."/>
            <person name="Citroen M."/>
            <person name="Collymore A."/>
            <person name="Considine T."/>
            <person name="Cook A."/>
            <person name="Cooke P."/>
            <person name="Corum B."/>
            <person name="Cuomo C."/>
            <person name="David R."/>
            <person name="Dawoe T."/>
            <person name="Degray S."/>
            <person name="Dodge S."/>
            <person name="Dooley K."/>
            <person name="Dorje P."/>
            <person name="Dorjee K."/>
            <person name="Dorris L."/>
            <person name="Duffey N."/>
            <person name="Dupes A."/>
            <person name="Elkins T."/>
            <person name="Engels R."/>
            <person name="Erickson J."/>
            <person name="Farina A."/>
            <person name="Faro S."/>
            <person name="Ferreira P."/>
            <person name="Fischer H."/>
            <person name="Fitzgerald M."/>
            <person name="Foley K."/>
            <person name="Gage D."/>
            <person name="Galagan J."/>
            <person name="Gearin G."/>
            <person name="Gnerre S."/>
            <person name="Gnirke A."/>
            <person name="Goyette A."/>
            <person name="Graham J."/>
            <person name="Grandbois E."/>
            <person name="Gyaltsen K."/>
            <person name="Hafez N."/>
            <person name="Hagopian D."/>
            <person name="Hagos B."/>
            <person name="Hall J."/>
            <person name="Hatcher B."/>
            <person name="Heller A."/>
            <person name="Higgins H."/>
            <person name="Honan T."/>
            <person name="Horn A."/>
            <person name="Houde N."/>
            <person name="Hughes L."/>
            <person name="Hulme W."/>
            <person name="Husby E."/>
            <person name="Iliev I."/>
            <person name="Jaffe D."/>
            <person name="Jones C."/>
            <person name="Kamal M."/>
            <person name="Kamat A."/>
            <person name="Kamvysselis M."/>
            <person name="Karlsson E."/>
            <person name="Kells C."/>
            <person name="Kieu A."/>
            <person name="Kisner P."/>
            <person name="Kodira C."/>
            <person name="Kulbokas E."/>
            <person name="Labutti K."/>
            <person name="Lama D."/>
            <person name="Landers T."/>
            <person name="Leger J."/>
            <person name="Levine S."/>
            <person name="Lewis D."/>
            <person name="Lewis T."/>
            <person name="Lindblad-toh K."/>
            <person name="Liu X."/>
            <person name="Lokyitsang T."/>
            <person name="Lokyitsang Y."/>
            <person name="Lucien O."/>
            <person name="Lui A."/>
            <person name="Ma L.J."/>
            <person name="Mabbitt R."/>
            <person name="Macdonald J."/>
            <person name="Maclean C."/>
            <person name="Major J."/>
            <person name="Manning J."/>
            <person name="Marabella R."/>
            <person name="Maru K."/>
            <person name="Matthews C."/>
            <person name="Mauceli E."/>
            <person name="Mccarthy M."/>
            <person name="Mcdonough S."/>
            <person name="Mcghee T."/>
            <person name="Meldrim J."/>
            <person name="Meneus L."/>
            <person name="Mesirov J."/>
            <person name="Mihalev A."/>
            <person name="Mihova T."/>
            <person name="Mikkelsen T."/>
            <person name="Mlenga V."/>
            <person name="Moru K."/>
            <person name="Mozes J."/>
            <person name="Mulrain L."/>
            <person name="Munson G."/>
            <person name="Naylor J."/>
            <person name="Newes C."/>
            <person name="Nguyen C."/>
            <person name="Nguyen N."/>
            <person name="Nguyen T."/>
            <person name="Nicol R."/>
            <person name="Nielsen C."/>
            <person name="Nizzari M."/>
            <person name="Norbu C."/>
            <person name="Norbu N."/>
            <person name="O'donnell P."/>
            <person name="Okoawo O."/>
            <person name="O'leary S."/>
            <person name="Omotosho B."/>
            <person name="O'neill K."/>
            <person name="Osman S."/>
            <person name="Parker S."/>
            <person name="Perrin D."/>
            <person name="Phunkhang P."/>
            <person name="Piqani B."/>
            <person name="Purcell S."/>
            <person name="Rachupka T."/>
            <person name="Ramasamy U."/>
            <person name="Rameau R."/>
            <person name="Ray V."/>
            <person name="Raymond C."/>
            <person name="Retta R."/>
            <person name="Richardson S."/>
            <person name="Rise C."/>
            <person name="Rodriguez J."/>
            <person name="Rogers J."/>
            <person name="Rogov P."/>
            <person name="Rutman M."/>
            <person name="Schupbach R."/>
            <person name="Seaman C."/>
            <person name="Settipalli S."/>
            <person name="Sharpe T."/>
            <person name="Sheridan J."/>
            <person name="Sherpa N."/>
            <person name="Shi J."/>
            <person name="Smirnov S."/>
            <person name="Smith C."/>
            <person name="Sougnez C."/>
            <person name="Spencer B."/>
            <person name="Stalker J."/>
            <person name="Stange-thomann N."/>
            <person name="Stavropoulos S."/>
            <person name="Stetson K."/>
            <person name="Stone C."/>
            <person name="Stone S."/>
            <person name="Stubbs M."/>
            <person name="Talamas J."/>
            <person name="Tchuinga P."/>
            <person name="Tenzing P."/>
            <person name="Tesfaye S."/>
            <person name="Theodore J."/>
            <person name="Thoulutsang Y."/>
            <person name="Topham K."/>
            <person name="Towey S."/>
            <person name="Tsamla T."/>
            <person name="Tsomo N."/>
            <person name="Vallee D."/>
            <person name="Vassiliev H."/>
            <person name="Venkataraman V."/>
            <person name="Vinson J."/>
            <person name="Vo A."/>
            <person name="Wade C."/>
            <person name="Wang S."/>
            <person name="Wangchuk T."/>
            <person name="Wangdi T."/>
            <person name="Whittaker C."/>
            <person name="Wilkinson J."/>
            <person name="Wu Y."/>
            <person name="Wyman D."/>
            <person name="Yadav S."/>
            <person name="Yang S."/>
            <person name="Yang X."/>
            <person name="Yeager S."/>
            <person name="Yee E."/>
            <person name="Young G."/>
            <person name="Zainoun J."/>
            <person name="Zembeck L."/>
            <person name="Zimmer A."/>
            <person name="Zody M."/>
            <person name="Lander E."/>
        </authorList>
    </citation>
    <scope>NUCLEOTIDE SEQUENCE [LARGE SCALE GENOMIC DNA]</scope>
</reference>
<keyword evidence="3" id="KW-1185">Reference proteome</keyword>